<dbReference type="AlphaFoldDB" id="W4FTB7"/>
<sequence>MLLGAVRNCPSHYKKGRGYFSGKGVPSAMKMFLATIIACVAMTSAADDGFDWRQSLKEQLERLKEHQLQNQPKDAL</sequence>
<dbReference type="GeneID" id="20816210"/>
<accession>W4FTB7</accession>
<organism evidence="1">
    <name type="scientific">Aphanomyces astaci</name>
    <name type="common">Crayfish plague agent</name>
    <dbReference type="NCBI Taxonomy" id="112090"/>
    <lineage>
        <taxon>Eukaryota</taxon>
        <taxon>Sar</taxon>
        <taxon>Stramenopiles</taxon>
        <taxon>Oomycota</taxon>
        <taxon>Saprolegniomycetes</taxon>
        <taxon>Saprolegniales</taxon>
        <taxon>Verrucalvaceae</taxon>
        <taxon>Aphanomyces</taxon>
    </lineage>
</organism>
<protein>
    <submittedName>
        <fullName evidence="1">Uncharacterized protein</fullName>
    </submittedName>
</protein>
<gene>
    <name evidence="1" type="ORF">H257_14214</name>
</gene>
<dbReference type="EMBL" id="KI913168">
    <property type="protein sequence ID" value="ETV70181.1"/>
    <property type="molecule type" value="Genomic_DNA"/>
</dbReference>
<reference evidence="1" key="1">
    <citation type="submission" date="2013-12" db="EMBL/GenBank/DDBJ databases">
        <title>The Genome Sequence of Aphanomyces astaci APO3.</title>
        <authorList>
            <consortium name="The Broad Institute Genomics Platform"/>
            <person name="Russ C."/>
            <person name="Tyler B."/>
            <person name="van West P."/>
            <person name="Dieguez-Uribeondo J."/>
            <person name="Young S.K."/>
            <person name="Zeng Q."/>
            <person name="Gargeya S."/>
            <person name="Fitzgerald M."/>
            <person name="Abouelleil A."/>
            <person name="Alvarado L."/>
            <person name="Chapman S.B."/>
            <person name="Gainer-Dewar J."/>
            <person name="Goldberg J."/>
            <person name="Griggs A."/>
            <person name="Gujja S."/>
            <person name="Hansen M."/>
            <person name="Howarth C."/>
            <person name="Imamovic A."/>
            <person name="Ireland A."/>
            <person name="Larimer J."/>
            <person name="McCowan C."/>
            <person name="Murphy C."/>
            <person name="Pearson M."/>
            <person name="Poon T.W."/>
            <person name="Priest M."/>
            <person name="Roberts A."/>
            <person name="Saif S."/>
            <person name="Shea T."/>
            <person name="Sykes S."/>
            <person name="Wortman J."/>
            <person name="Nusbaum C."/>
            <person name="Birren B."/>
        </authorList>
    </citation>
    <scope>NUCLEOTIDE SEQUENCE [LARGE SCALE GENOMIC DNA]</scope>
    <source>
        <strain evidence="1">APO3</strain>
    </source>
</reference>
<evidence type="ECO:0000313" key="1">
    <source>
        <dbReference type="EMBL" id="ETV70181.1"/>
    </source>
</evidence>
<dbReference type="RefSeq" id="XP_009840277.1">
    <property type="nucleotide sequence ID" value="XM_009841975.1"/>
</dbReference>
<name>W4FTB7_APHAT</name>
<proteinExistence type="predicted"/>
<dbReference type="VEuPathDB" id="FungiDB:H257_14214"/>